<evidence type="ECO:0000256" key="7">
    <source>
        <dbReference type="ARBA" id="ARBA00023136"/>
    </source>
</evidence>
<name>A0ABZ0WIH2_9BURK</name>
<keyword evidence="5 9" id="KW-0812">Transmembrane</keyword>
<feature type="transmembrane region" description="Helical" evidence="9">
    <location>
        <begin position="513"/>
        <end position="532"/>
    </location>
</feature>
<feature type="transmembrane region" description="Helical" evidence="9">
    <location>
        <begin position="468"/>
        <end position="485"/>
    </location>
</feature>
<dbReference type="RefSeq" id="WP_232833490.1">
    <property type="nucleotide sequence ID" value="NZ_CP139965.1"/>
</dbReference>
<keyword evidence="4 10" id="KW-0808">Transferase</keyword>
<dbReference type="Proteomes" id="UP001325479">
    <property type="component" value="Chromosome"/>
</dbReference>
<feature type="transmembrane region" description="Helical" evidence="9">
    <location>
        <begin position="206"/>
        <end position="225"/>
    </location>
</feature>
<keyword evidence="6 9" id="KW-1133">Transmembrane helix</keyword>
<dbReference type="PANTHER" id="PTHR33908">
    <property type="entry name" value="MANNOSYLTRANSFERASE YKCB-RELATED"/>
    <property type="match status" value="1"/>
</dbReference>
<dbReference type="EMBL" id="CP139965">
    <property type="protein sequence ID" value="WQD77133.1"/>
    <property type="molecule type" value="Genomic_DNA"/>
</dbReference>
<evidence type="ECO:0000256" key="2">
    <source>
        <dbReference type="ARBA" id="ARBA00022475"/>
    </source>
</evidence>
<evidence type="ECO:0000256" key="9">
    <source>
        <dbReference type="SAM" id="Phobius"/>
    </source>
</evidence>
<feature type="transmembrane region" description="Helical" evidence="9">
    <location>
        <begin position="544"/>
        <end position="566"/>
    </location>
</feature>
<feature type="transmembrane region" description="Helical" evidence="9">
    <location>
        <begin position="327"/>
        <end position="348"/>
    </location>
</feature>
<dbReference type="GO" id="GO:0016740">
    <property type="term" value="F:transferase activity"/>
    <property type="evidence" value="ECO:0007669"/>
    <property type="project" value="UniProtKB-KW"/>
</dbReference>
<feature type="transmembrane region" description="Helical" evidence="9">
    <location>
        <begin position="382"/>
        <end position="403"/>
    </location>
</feature>
<evidence type="ECO:0000256" key="5">
    <source>
        <dbReference type="ARBA" id="ARBA00022692"/>
    </source>
</evidence>
<evidence type="ECO:0000256" key="4">
    <source>
        <dbReference type="ARBA" id="ARBA00022679"/>
    </source>
</evidence>
<feature type="transmembrane region" description="Helical" evidence="9">
    <location>
        <begin position="174"/>
        <end position="194"/>
    </location>
</feature>
<comment type="subcellular location">
    <subcellularLocation>
        <location evidence="1">Cell membrane</location>
        <topology evidence="1">Multi-pass membrane protein</topology>
    </subcellularLocation>
</comment>
<evidence type="ECO:0000256" key="8">
    <source>
        <dbReference type="SAM" id="MobiDB-lite"/>
    </source>
</evidence>
<evidence type="ECO:0000256" key="6">
    <source>
        <dbReference type="ARBA" id="ARBA00022989"/>
    </source>
</evidence>
<keyword evidence="11" id="KW-1185">Reference proteome</keyword>
<gene>
    <name evidence="10" type="ORF">U0042_24165</name>
</gene>
<evidence type="ECO:0000313" key="10">
    <source>
        <dbReference type="EMBL" id="WQD77133.1"/>
    </source>
</evidence>
<feature type="region of interest" description="Disordered" evidence="8">
    <location>
        <begin position="1"/>
        <end position="28"/>
    </location>
</feature>
<evidence type="ECO:0000256" key="3">
    <source>
        <dbReference type="ARBA" id="ARBA00022676"/>
    </source>
</evidence>
<accession>A0ABZ0WIH2</accession>
<feature type="transmembrane region" description="Helical" evidence="9">
    <location>
        <begin position="94"/>
        <end position="112"/>
    </location>
</feature>
<evidence type="ECO:0000256" key="1">
    <source>
        <dbReference type="ARBA" id="ARBA00004651"/>
    </source>
</evidence>
<dbReference type="PANTHER" id="PTHR33908:SF11">
    <property type="entry name" value="MEMBRANE PROTEIN"/>
    <property type="match status" value="1"/>
</dbReference>
<reference evidence="10 11" key="1">
    <citation type="submission" date="2023-12" db="EMBL/GenBank/DDBJ databases">
        <title>Genome sequencing and assembly of bacterial species from a model synthetic community.</title>
        <authorList>
            <person name="Hogle S.L."/>
        </authorList>
    </citation>
    <scope>NUCLEOTIDE SEQUENCE [LARGE SCALE GENOMIC DNA]</scope>
    <source>
        <strain evidence="10 11">HAMBI 2494</strain>
    </source>
</reference>
<protein>
    <submittedName>
        <fullName evidence="10">Glycosyl transferase</fullName>
    </submittedName>
</protein>
<feature type="transmembrane region" description="Helical" evidence="9">
    <location>
        <begin position="298"/>
        <end position="315"/>
    </location>
</feature>
<feature type="transmembrane region" description="Helical" evidence="9">
    <location>
        <begin position="439"/>
        <end position="456"/>
    </location>
</feature>
<keyword evidence="3" id="KW-0328">Glycosyltransferase</keyword>
<feature type="transmembrane region" description="Helical" evidence="9">
    <location>
        <begin position="415"/>
        <end position="433"/>
    </location>
</feature>
<proteinExistence type="predicted"/>
<sequence length="673" mass="71578">MRQPNHPAAALVGGPATGTPDAGSPASGLATTGLAVTAGAASSAAHSAEGTAPLVQSTAHLSQGEAVAPVPADPLGPPLAPASGTRALAWSRRLIWLVAIALVCAWLLPGTLGHDPWKQDETYTFGIIQHMLETGDLVVPTNAGQPFVEKPPLYDWVAAGLAWGLGRYLPLHDAARLASALFAALALYFTARLAKRATGAARWLDLRVIGTLALFAGSFVVIKHVHDMMTDVALMAGAAMGLCGLYELVTAHLASHVPAHGDTGTAPPRNSTNAQTNTRVPAALLGAGVGITLMTKGLFLPLVFGATVCGVLVLYPACRSRAFMRSLAVAALVCAPFALIWPVCFYLRSEALFKVWFWDNNVGRFLGFSVPELGSENDGHLFALRAVLTAGFPAGPLAFVALATGTWRRWREPQVALPALFAGIGLAVLQTSATVRVLYILPFMPALAVLAADGIRRLPQRLAVAWDMAGRVLFGALVLLAWIIWSTMTGPVGTHATLARLGRWLPLDWTMPVRPALVVAAIALTAGWLWLLPALKHSGRWRGALSWCLGATAAWGLVSTLLLPWLDEAKSYRSVFEDLSAHLAVEWNEGDCMASSGLGESEAPMLYYFAGIEHVPADPATTECTWLIVESRRNAARSPGDDWQLFWSGARPGDTDELLRVFVRTPDTMPPLD</sequence>
<keyword evidence="7 9" id="KW-0472">Membrane</keyword>
<organism evidence="10 11">
    <name type="scientific">Paraburkholderia kururiensis</name>
    <dbReference type="NCBI Taxonomy" id="984307"/>
    <lineage>
        <taxon>Bacteria</taxon>
        <taxon>Pseudomonadati</taxon>
        <taxon>Pseudomonadota</taxon>
        <taxon>Betaproteobacteria</taxon>
        <taxon>Burkholderiales</taxon>
        <taxon>Burkholderiaceae</taxon>
        <taxon>Paraburkholderia</taxon>
    </lineage>
</organism>
<dbReference type="InterPro" id="IPR050297">
    <property type="entry name" value="LipidA_mod_glycosyltrf_83"/>
</dbReference>
<keyword evidence="2" id="KW-1003">Cell membrane</keyword>
<evidence type="ECO:0000313" key="11">
    <source>
        <dbReference type="Proteomes" id="UP001325479"/>
    </source>
</evidence>